<keyword evidence="13" id="KW-0007">Acetylation</keyword>
<comment type="function">
    <text evidence="18">ATP-dependent transporter located in the mitochondrial inner membrane that catalyzes the export of biliverdin from the mitochondrial matrix, and plays a crucial role in hemoglobin synthesis and antioxidative stress. Participates in the early step of the heme biosynthetic process during insertion of iron into protoporphyrin IX (PPIX). Involved in the stabilization of the iron transporter mitoferrin-1/SLC25A37. In addition may be involved in mitochondrial unfolded protein response (UPRmt) signaling pathway, although ABCB10 probably does not participate in peptide export from mitochondria.</text>
</comment>
<evidence type="ECO:0000313" key="27">
    <source>
        <dbReference type="Proteomes" id="UP000694394"/>
    </source>
</evidence>
<evidence type="ECO:0000256" key="19">
    <source>
        <dbReference type="ARBA" id="ARBA00072683"/>
    </source>
</evidence>
<reference evidence="26" key="3">
    <citation type="submission" date="2025-09" db="UniProtKB">
        <authorList>
            <consortium name="Ensembl"/>
        </authorList>
    </citation>
    <scope>IDENTIFICATION</scope>
</reference>
<evidence type="ECO:0000256" key="11">
    <source>
        <dbReference type="ARBA" id="ARBA00022967"/>
    </source>
</evidence>
<keyword evidence="6" id="KW-0547">Nucleotide-binding</keyword>
<evidence type="ECO:0000256" key="21">
    <source>
        <dbReference type="ARBA" id="ARBA00083334"/>
    </source>
</evidence>
<evidence type="ECO:0000259" key="25">
    <source>
        <dbReference type="PROSITE" id="PS50929"/>
    </source>
</evidence>
<reference evidence="26" key="2">
    <citation type="submission" date="2025-08" db="UniProtKB">
        <authorList>
            <consortium name="Ensembl"/>
        </authorList>
    </citation>
    <scope>IDENTIFICATION</scope>
</reference>
<keyword evidence="9" id="KW-0460">Magnesium</keyword>
<keyword evidence="27" id="KW-1185">Reference proteome</keyword>
<feature type="transmembrane region" description="Helical" evidence="23">
    <location>
        <begin position="273"/>
        <end position="292"/>
    </location>
</feature>
<dbReference type="InterPro" id="IPR017871">
    <property type="entry name" value="ABC_transporter-like_CS"/>
</dbReference>
<dbReference type="EMBL" id="ABDC03021404">
    <property type="status" value="NOT_ANNOTATED_CDS"/>
    <property type="molecule type" value="Genomic_DNA"/>
</dbReference>
<keyword evidence="5" id="KW-0479">Metal-binding</keyword>
<dbReference type="GO" id="GO:0005743">
    <property type="term" value="C:mitochondrial inner membrane"/>
    <property type="evidence" value="ECO:0007669"/>
    <property type="project" value="UniProtKB-SubCell"/>
</dbReference>
<evidence type="ECO:0000256" key="6">
    <source>
        <dbReference type="ARBA" id="ARBA00022741"/>
    </source>
</evidence>
<dbReference type="PROSITE" id="PS50929">
    <property type="entry name" value="ABC_TM1F"/>
    <property type="match status" value="1"/>
</dbReference>
<dbReference type="InterPro" id="IPR039421">
    <property type="entry name" value="Type_1_exporter"/>
</dbReference>
<evidence type="ECO:0000256" key="20">
    <source>
        <dbReference type="ARBA" id="ARBA00075187"/>
    </source>
</evidence>
<dbReference type="FunFam" id="3.40.50.300:FF:000403">
    <property type="entry name" value="ATP-binding cassette sub-family B member 8, mitochondrial"/>
    <property type="match status" value="1"/>
</dbReference>
<evidence type="ECO:0000256" key="3">
    <source>
        <dbReference type="ARBA" id="ARBA00022448"/>
    </source>
</evidence>
<dbReference type="CDD" id="cd03249">
    <property type="entry name" value="ABC_MTABC3_MDL1_MDL2"/>
    <property type="match status" value="1"/>
</dbReference>
<dbReference type="SUPFAM" id="SSF90123">
    <property type="entry name" value="ABC transporter transmembrane region"/>
    <property type="match status" value="1"/>
</dbReference>
<keyword evidence="4 23" id="KW-0812">Transmembrane</keyword>
<dbReference type="SMART" id="SM00382">
    <property type="entry name" value="AAA"/>
    <property type="match status" value="1"/>
</dbReference>
<accession>A0A8C5XCJ7</accession>
<dbReference type="Ensembl" id="ENSMICT00000007490.3">
    <property type="protein sequence ID" value="ENSMICP00000006816.3"/>
    <property type="gene ID" value="ENSMICG00000007486.3"/>
</dbReference>
<dbReference type="InterPro" id="IPR027417">
    <property type="entry name" value="P-loop_NTPase"/>
</dbReference>
<protein>
    <recommendedName>
        <fullName evidence="19">ATP-binding cassette sub-family B member 10, mitochondrial</fullName>
    </recommendedName>
    <alternativeName>
        <fullName evidence="20">ABC-mitochondrial erythroid protein</fullName>
    </alternativeName>
    <alternativeName>
        <fullName evidence="21">ATP-binding cassette transporter 10</fullName>
    </alternativeName>
</protein>
<keyword evidence="10" id="KW-0809">Transit peptide</keyword>
<dbReference type="SUPFAM" id="SSF52540">
    <property type="entry name" value="P-loop containing nucleoside triphosphate hydrolases"/>
    <property type="match status" value="1"/>
</dbReference>
<evidence type="ECO:0000256" key="1">
    <source>
        <dbReference type="ARBA" id="ARBA00004448"/>
    </source>
</evidence>
<keyword evidence="12 23" id="KW-1133">Transmembrane helix</keyword>
<feature type="transmembrane region" description="Helical" evidence="23">
    <location>
        <begin position="348"/>
        <end position="370"/>
    </location>
</feature>
<comment type="catalytic activity">
    <reaction evidence="17">
        <text>biliverdin IXalpha(in) + ATP + H2O = biliverdin IXalpha(out) + ADP + phosphate + H(+)</text>
        <dbReference type="Rhea" id="RHEA:82359"/>
        <dbReference type="ChEBI" id="CHEBI:15377"/>
        <dbReference type="ChEBI" id="CHEBI:15378"/>
        <dbReference type="ChEBI" id="CHEBI:30616"/>
        <dbReference type="ChEBI" id="CHEBI:43474"/>
        <dbReference type="ChEBI" id="CHEBI:57991"/>
        <dbReference type="ChEBI" id="CHEBI:456216"/>
    </reaction>
    <physiologicalReaction direction="left-to-right" evidence="17">
        <dbReference type="Rhea" id="RHEA:82360"/>
    </physiologicalReaction>
</comment>
<evidence type="ECO:0000256" key="9">
    <source>
        <dbReference type="ARBA" id="ARBA00022842"/>
    </source>
</evidence>
<proteinExistence type="inferred from homology"/>
<feature type="region of interest" description="Disordered" evidence="22">
    <location>
        <begin position="82"/>
        <end position="103"/>
    </location>
</feature>
<evidence type="ECO:0000256" key="18">
    <source>
        <dbReference type="ARBA" id="ARBA00055589"/>
    </source>
</evidence>
<dbReference type="GO" id="GO:0005524">
    <property type="term" value="F:ATP binding"/>
    <property type="evidence" value="ECO:0007669"/>
    <property type="project" value="UniProtKB-KW"/>
</dbReference>
<evidence type="ECO:0000256" key="23">
    <source>
        <dbReference type="SAM" id="Phobius"/>
    </source>
</evidence>
<dbReference type="InterPro" id="IPR003439">
    <property type="entry name" value="ABC_transporter-like_ATP-bd"/>
</dbReference>
<comment type="similarity">
    <text evidence="2">Belongs to the ABC transporter superfamily. ABCB family. Mitochondrial peptide exporter (TC 3.A.1.212) subfamily.</text>
</comment>
<dbReference type="Gene3D" id="1.20.1560.10">
    <property type="entry name" value="ABC transporter type 1, transmembrane domain"/>
    <property type="match status" value="1"/>
</dbReference>
<evidence type="ECO:0000256" key="15">
    <source>
        <dbReference type="ARBA" id="ARBA00023136"/>
    </source>
</evidence>
<dbReference type="PANTHER" id="PTHR43394">
    <property type="entry name" value="ATP-DEPENDENT PERMEASE MDL1, MITOCHONDRIAL"/>
    <property type="match status" value="1"/>
</dbReference>
<comment type="subcellular location">
    <subcellularLocation>
        <location evidence="1">Mitochondrion inner membrane</location>
        <topology evidence="1">Multi-pass membrane protein</topology>
    </subcellularLocation>
</comment>
<evidence type="ECO:0000313" key="26">
    <source>
        <dbReference type="Ensembl" id="ENSMICP00000006816.3"/>
    </source>
</evidence>
<feature type="transmembrane region" description="Helical" evidence="23">
    <location>
        <begin position="390"/>
        <end position="408"/>
    </location>
</feature>
<dbReference type="GO" id="GO:0016887">
    <property type="term" value="F:ATP hydrolysis activity"/>
    <property type="evidence" value="ECO:0007669"/>
    <property type="project" value="Ensembl"/>
</dbReference>
<keyword evidence="16" id="KW-0318">Glutathionylation</keyword>
<dbReference type="InterPro" id="IPR036640">
    <property type="entry name" value="ABC1_TM_sf"/>
</dbReference>
<dbReference type="Gene3D" id="3.40.50.300">
    <property type="entry name" value="P-loop containing nucleotide triphosphate hydrolases"/>
    <property type="match status" value="1"/>
</dbReference>
<feature type="domain" description="ABC transmembrane type-1" evidence="25">
    <location>
        <begin position="128"/>
        <end position="413"/>
    </location>
</feature>
<keyword evidence="8" id="KW-0067">ATP-binding</keyword>
<evidence type="ECO:0000256" key="22">
    <source>
        <dbReference type="SAM" id="MobiDB-lite"/>
    </source>
</evidence>
<evidence type="ECO:0000259" key="24">
    <source>
        <dbReference type="PROSITE" id="PS50893"/>
    </source>
</evidence>
<keyword evidence="11" id="KW-1278">Translocase</keyword>
<dbReference type="FunFam" id="1.20.1560.10:FF:000048">
    <property type="entry name" value="ATP-binding cassette sub-family B member 10, mitochondrial"/>
    <property type="match status" value="1"/>
</dbReference>
<dbReference type="Pfam" id="PF00005">
    <property type="entry name" value="ABC_tran"/>
    <property type="match status" value="1"/>
</dbReference>
<evidence type="ECO:0000256" key="14">
    <source>
        <dbReference type="ARBA" id="ARBA00023128"/>
    </source>
</evidence>
<dbReference type="GO" id="GO:0015421">
    <property type="term" value="F:ABC-type oligopeptide transporter activity"/>
    <property type="evidence" value="ECO:0007669"/>
    <property type="project" value="TreeGrafter"/>
</dbReference>
<evidence type="ECO:0000256" key="10">
    <source>
        <dbReference type="ARBA" id="ARBA00022946"/>
    </source>
</evidence>
<dbReference type="GO" id="GO:0046985">
    <property type="term" value="P:positive regulation of hemoglobin biosynthetic process"/>
    <property type="evidence" value="ECO:0007669"/>
    <property type="project" value="Ensembl"/>
</dbReference>
<evidence type="ECO:0000256" key="8">
    <source>
        <dbReference type="ARBA" id="ARBA00022840"/>
    </source>
</evidence>
<feature type="transmembrane region" description="Helical" evidence="23">
    <location>
        <begin position="167"/>
        <end position="191"/>
    </location>
</feature>
<dbReference type="AlphaFoldDB" id="A0A8C5XCJ7"/>
<sequence>MRCPPAWPLRLLVPGRPAARAPGSLPLPVGAGLLGGAGAARRGRIAGPGGPGGGAGLARLLGPWARAPGTCRWRRARPAAAARAGDEAWRRGPAAAPGDDRRLRPATAGLSEARKLLGLAYPERRRLAAAVGFLAMSSVITMSAPFFLGKIIDVIYTNPTVDYSNNLTRLCLGLSGVFLCGAAANAIRVYLMQTSGQRIVNRLRTSLFSSILRQEVAFFDKTRTGELINRLSSDTALLGRSVTENLSDGLRAGAQASVGISMMFFVSPNLATFVLSVVPPMSIIAVIYGRYLRKLTKVTQDSLAQATQLAEERIGNMRTVRAFGKEMTEIEKYASKVDYVMQLARKEAFARAGFFGATGLSGNLIVLSVLYKGGLLMGSAHMTVGELSSFLMYAFWVGVSIGGLSSFYSELMKGLGAGGRLWELLERQPKMPFNEGVILNEKSFQGALEFKNVHFAYPARPGAPIFQDFSLSVPSGSVTALVGPSGSGKSTVVSLLLRLYDPISGTISLDGHDIRQLNPVWLRSKIGTVSQEPILFSCSIAENIAYGADDPSSVTAEQVGRVAEVANADAFIRNFPQGFNTVVGEKGVLLSGGQKQRIAIARALLKNPKILLLDEATSALDAENEYLVQEALDRLMEGRTVLIIAHRLSTIKNANMVAVLDQGKITEYGKHEELLSKPDGMYRKLMNKQSFISA</sequence>
<gene>
    <name evidence="26" type="primary">ABCB10</name>
</gene>
<dbReference type="GO" id="GO:0090374">
    <property type="term" value="P:oligopeptide export from mitochondrion"/>
    <property type="evidence" value="ECO:0007669"/>
    <property type="project" value="TreeGrafter"/>
</dbReference>
<dbReference type="GO" id="GO:0048821">
    <property type="term" value="P:erythrocyte development"/>
    <property type="evidence" value="ECO:0007669"/>
    <property type="project" value="Ensembl"/>
</dbReference>
<keyword evidence="15 23" id="KW-0472">Membrane</keyword>
<evidence type="ECO:0000256" key="5">
    <source>
        <dbReference type="ARBA" id="ARBA00022723"/>
    </source>
</evidence>
<evidence type="ECO:0000256" key="13">
    <source>
        <dbReference type="ARBA" id="ARBA00022990"/>
    </source>
</evidence>
<evidence type="ECO:0000256" key="7">
    <source>
        <dbReference type="ARBA" id="ARBA00022792"/>
    </source>
</evidence>
<feature type="domain" description="ABC transporter" evidence="24">
    <location>
        <begin position="448"/>
        <end position="687"/>
    </location>
</feature>
<dbReference type="CDD" id="cd18573">
    <property type="entry name" value="ABC_6TM_ABCB10_like"/>
    <property type="match status" value="1"/>
</dbReference>
<dbReference type="PROSITE" id="PS00211">
    <property type="entry name" value="ABC_TRANSPORTER_1"/>
    <property type="match status" value="1"/>
</dbReference>
<dbReference type="Proteomes" id="UP000694394">
    <property type="component" value="Chromosome 17"/>
</dbReference>
<name>A0A8C5XCJ7_MICMU</name>
<dbReference type="PROSITE" id="PS50893">
    <property type="entry name" value="ABC_TRANSPORTER_2"/>
    <property type="match status" value="1"/>
</dbReference>
<keyword evidence="7" id="KW-0999">Mitochondrion inner membrane</keyword>
<dbReference type="PANTHER" id="PTHR43394:SF1">
    <property type="entry name" value="ATP-BINDING CASSETTE SUB-FAMILY B MEMBER 10, MITOCHONDRIAL"/>
    <property type="match status" value="1"/>
</dbReference>
<feature type="transmembrane region" description="Helical" evidence="23">
    <location>
        <begin position="127"/>
        <end position="147"/>
    </location>
</feature>
<organism evidence="26 27">
    <name type="scientific">Microcebus murinus</name>
    <name type="common">Gray mouse lemur</name>
    <name type="synonym">Lemur murinus</name>
    <dbReference type="NCBI Taxonomy" id="30608"/>
    <lineage>
        <taxon>Eukaryota</taxon>
        <taxon>Metazoa</taxon>
        <taxon>Chordata</taxon>
        <taxon>Craniata</taxon>
        <taxon>Vertebrata</taxon>
        <taxon>Euteleostomi</taxon>
        <taxon>Mammalia</taxon>
        <taxon>Eutheria</taxon>
        <taxon>Euarchontoglires</taxon>
        <taxon>Primates</taxon>
        <taxon>Strepsirrhini</taxon>
        <taxon>Lemuriformes</taxon>
        <taxon>Cheirogaleidae</taxon>
        <taxon>Microcebus</taxon>
    </lineage>
</organism>
<dbReference type="GO" id="GO:0170037">
    <property type="term" value="P:export from the mitochondrion"/>
    <property type="evidence" value="ECO:0007669"/>
    <property type="project" value="Ensembl"/>
</dbReference>
<evidence type="ECO:0000256" key="4">
    <source>
        <dbReference type="ARBA" id="ARBA00022692"/>
    </source>
</evidence>
<reference evidence="26" key="1">
    <citation type="submission" date="2016-12" db="EMBL/GenBank/DDBJ databases">
        <title>Mouse lemur reference genome and diversity panel.</title>
        <authorList>
            <person name="Harris R."/>
            <person name="Larsen P."/>
            <person name="Liu Y."/>
            <person name="Hughes D.S."/>
            <person name="Murali S."/>
            <person name="Raveendran M."/>
            <person name="Korchina V."/>
            <person name="Wang M."/>
            <person name="Jhangiani S."/>
            <person name="Bandaranaike D."/>
            <person name="Bellair M."/>
            <person name="Blankenburg K."/>
            <person name="Chao H."/>
            <person name="Dahdouli M."/>
            <person name="Dinh H."/>
            <person name="Doddapaneni H."/>
            <person name="English A."/>
            <person name="Firestine M."/>
            <person name="Gnanaolivu R."/>
            <person name="Gross S."/>
            <person name="Hernandez B."/>
            <person name="Javaid M."/>
            <person name="Jayaseelan J."/>
            <person name="Jones J."/>
            <person name="Khan Z."/>
            <person name="Kovar C."/>
            <person name="Kurapati P."/>
            <person name="Le B."/>
            <person name="Lee S."/>
            <person name="Li M."/>
            <person name="Mathew T."/>
            <person name="Narasimhan A."/>
            <person name="Ngo D."/>
            <person name="Nguyen L."/>
            <person name="Okwuonu G."/>
            <person name="Ongeri F."/>
            <person name="Osuji N."/>
            <person name="Pu L.-L."/>
            <person name="Puazo M."/>
            <person name="Quiroz J."/>
            <person name="Raj R."/>
            <person name="Rajbhandari K."/>
            <person name="Reid J.G."/>
            <person name="Santibanez J."/>
            <person name="Sexton D."/>
            <person name="Skinner E."/>
            <person name="Vee V."/>
            <person name="Weissenberger G."/>
            <person name="Wu Y."/>
            <person name="Xin Y."/>
            <person name="Han Y."/>
            <person name="Campbell C."/>
            <person name="Brown A."/>
            <person name="Sullivan B."/>
            <person name="Shelton J."/>
            <person name="Brown S."/>
            <person name="Dudchenko O."/>
            <person name="Machol I."/>
            <person name="Durand N."/>
            <person name="Shamim M."/>
            <person name="Lieberman A."/>
            <person name="Muzny D.M."/>
            <person name="Richards S."/>
            <person name="Yoder A."/>
            <person name="Worley K.C."/>
            <person name="Rogers J."/>
            <person name="Gibbs R.A."/>
        </authorList>
    </citation>
    <scope>NUCLEOTIDE SEQUENCE [LARGE SCALE GENOMIC DNA]</scope>
</reference>
<dbReference type="GO" id="GO:0042803">
    <property type="term" value="F:protein homodimerization activity"/>
    <property type="evidence" value="ECO:0007669"/>
    <property type="project" value="Ensembl"/>
</dbReference>
<keyword evidence="14" id="KW-0496">Mitochondrion</keyword>
<evidence type="ECO:0000256" key="17">
    <source>
        <dbReference type="ARBA" id="ARBA00052250"/>
    </source>
</evidence>
<evidence type="ECO:0000256" key="12">
    <source>
        <dbReference type="ARBA" id="ARBA00022989"/>
    </source>
</evidence>
<dbReference type="Pfam" id="PF00664">
    <property type="entry name" value="ABC_membrane"/>
    <property type="match status" value="1"/>
</dbReference>
<dbReference type="GO" id="GO:0034514">
    <property type="term" value="P:mitochondrial unfolded protein response"/>
    <property type="evidence" value="ECO:0007669"/>
    <property type="project" value="Ensembl"/>
</dbReference>
<evidence type="ECO:0000256" key="16">
    <source>
        <dbReference type="ARBA" id="ARBA00023206"/>
    </source>
</evidence>
<keyword evidence="3" id="KW-0813">Transport</keyword>
<dbReference type="InterPro" id="IPR011527">
    <property type="entry name" value="ABC1_TM_dom"/>
</dbReference>
<dbReference type="GO" id="GO:0045648">
    <property type="term" value="P:positive regulation of erythrocyte differentiation"/>
    <property type="evidence" value="ECO:0007669"/>
    <property type="project" value="Ensembl"/>
</dbReference>
<dbReference type="GO" id="GO:0046872">
    <property type="term" value="F:metal ion binding"/>
    <property type="evidence" value="ECO:0007669"/>
    <property type="project" value="UniProtKB-KW"/>
</dbReference>
<dbReference type="InterPro" id="IPR003593">
    <property type="entry name" value="AAA+_ATPase"/>
</dbReference>
<evidence type="ECO:0000256" key="2">
    <source>
        <dbReference type="ARBA" id="ARBA00005580"/>
    </source>
</evidence>
<dbReference type="PIRSF" id="PIRSF002773">
    <property type="entry name" value="ABC_prm/ATPase_B"/>
    <property type="match status" value="1"/>
</dbReference>
<dbReference type="GeneTree" id="ENSGT00940000157680"/>
<dbReference type="GO" id="GO:0006783">
    <property type="term" value="P:heme biosynthetic process"/>
    <property type="evidence" value="ECO:0007669"/>
    <property type="project" value="Ensembl"/>
</dbReference>